<feature type="compositionally biased region" description="Polar residues" evidence="1">
    <location>
        <begin position="229"/>
        <end position="239"/>
    </location>
</feature>
<evidence type="ECO:0000313" key="3">
    <source>
        <dbReference type="Proteomes" id="UP000799441"/>
    </source>
</evidence>
<dbReference type="AlphaFoldDB" id="A0A9P4Q795"/>
<reference evidence="2" key="1">
    <citation type="journal article" date="2020" name="Stud. Mycol.">
        <title>101 Dothideomycetes genomes: a test case for predicting lifestyles and emergence of pathogens.</title>
        <authorList>
            <person name="Haridas S."/>
            <person name="Albert R."/>
            <person name="Binder M."/>
            <person name="Bloem J."/>
            <person name="Labutti K."/>
            <person name="Salamov A."/>
            <person name="Andreopoulos B."/>
            <person name="Baker S."/>
            <person name="Barry K."/>
            <person name="Bills G."/>
            <person name="Bluhm B."/>
            <person name="Cannon C."/>
            <person name="Castanera R."/>
            <person name="Culley D."/>
            <person name="Daum C."/>
            <person name="Ezra D."/>
            <person name="Gonzalez J."/>
            <person name="Henrissat B."/>
            <person name="Kuo A."/>
            <person name="Liang C."/>
            <person name="Lipzen A."/>
            <person name="Lutzoni F."/>
            <person name="Magnuson J."/>
            <person name="Mondo S."/>
            <person name="Nolan M."/>
            <person name="Ohm R."/>
            <person name="Pangilinan J."/>
            <person name="Park H.-J."/>
            <person name="Ramirez L."/>
            <person name="Alfaro M."/>
            <person name="Sun H."/>
            <person name="Tritt A."/>
            <person name="Yoshinaga Y."/>
            <person name="Zwiers L.-H."/>
            <person name="Turgeon B."/>
            <person name="Goodwin S."/>
            <person name="Spatafora J."/>
            <person name="Crous P."/>
            <person name="Grigoriev I."/>
        </authorList>
    </citation>
    <scope>NUCLEOTIDE SEQUENCE</scope>
    <source>
        <strain evidence="2">CBS 116435</strain>
    </source>
</reference>
<accession>A0A9P4Q795</accession>
<evidence type="ECO:0000256" key="1">
    <source>
        <dbReference type="SAM" id="MobiDB-lite"/>
    </source>
</evidence>
<feature type="region of interest" description="Disordered" evidence="1">
    <location>
        <begin position="153"/>
        <end position="271"/>
    </location>
</feature>
<proteinExistence type="predicted"/>
<sequence>MATGASKKASTNSKSRHKTKATDRRAPSPPRQETRRSNRIAHRSPSISPIPSPERLTRVGRGRRQIRPQQRPSTSGRKRERNTRIPVIQDSPGNAPRSGGRNQTVEAKRQPDDGNDLPDYEEYAGEDQPAQDVLTSKIFSKLMFDSTLTLALSIDREDQGEPTIPETPNNRRGLSTELGSPPTRRKRSQTSQDVVRDRLQTARMNPSMSPELGTAMRPSSILRRRGTTDFHSMSSSEARSGTIGESEIPTVSYPSSDEQPRSPRRHCKKVG</sequence>
<dbReference type="Proteomes" id="UP000799441">
    <property type="component" value="Unassembled WGS sequence"/>
</dbReference>
<feature type="compositionally biased region" description="Acidic residues" evidence="1">
    <location>
        <begin position="113"/>
        <end position="125"/>
    </location>
</feature>
<organism evidence="2 3">
    <name type="scientific">Polychaeton citri CBS 116435</name>
    <dbReference type="NCBI Taxonomy" id="1314669"/>
    <lineage>
        <taxon>Eukaryota</taxon>
        <taxon>Fungi</taxon>
        <taxon>Dikarya</taxon>
        <taxon>Ascomycota</taxon>
        <taxon>Pezizomycotina</taxon>
        <taxon>Dothideomycetes</taxon>
        <taxon>Dothideomycetidae</taxon>
        <taxon>Capnodiales</taxon>
        <taxon>Capnodiaceae</taxon>
        <taxon>Polychaeton</taxon>
    </lineage>
</organism>
<feature type="region of interest" description="Disordered" evidence="1">
    <location>
        <begin position="1"/>
        <end position="129"/>
    </location>
</feature>
<gene>
    <name evidence="2" type="ORF">K431DRAFT_295801</name>
</gene>
<comment type="caution">
    <text evidence="2">The sequence shown here is derived from an EMBL/GenBank/DDBJ whole genome shotgun (WGS) entry which is preliminary data.</text>
</comment>
<feature type="compositionally biased region" description="Basic residues" evidence="1">
    <location>
        <begin position="262"/>
        <end position="271"/>
    </location>
</feature>
<evidence type="ECO:0000313" key="2">
    <source>
        <dbReference type="EMBL" id="KAF2719651.1"/>
    </source>
</evidence>
<name>A0A9P4Q795_9PEZI</name>
<protein>
    <submittedName>
        <fullName evidence="2">Uncharacterized protein</fullName>
    </submittedName>
</protein>
<feature type="compositionally biased region" description="Basic and acidic residues" evidence="1">
    <location>
        <begin position="20"/>
        <end position="36"/>
    </location>
</feature>
<dbReference type="EMBL" id="MU003808">
    <property type="protein sequence ID" value="KAF2719651.1"/>
    <property type="molecule type" value="Genomic_DNA"/>
</dbReference>
<keyword evidence="3" id="KW-1185">Reference proteome</keyword>